<keyword evidence="4" id="KW-1133">Transmembrane helix</keyword>
<sequence>METYKKIELGIFVIILIILIESVILMTVEGWDFFTAFYVAVVTISTVGYGDYTPKTFIGKLSIIIYIFAGVGAVAYTMGTIAEFIIEGHFKKYYRSKKMSDKLKKLKNHYIICGYGRLGRVVADELKKSGIPFVVIDKDEKLLQEAIEKDPSLICIVGDATSDDILKKAGIDRAKGLISVVTSDAENVFITLSAKKLNPNIYIVAKADDQSTLDKLIKAGADRAVCPYIVGGLEIAKIAINPDVVEFIHSLVASQEDIEIRRFVIKNYELDNKSIKDSKIREKTGATILAIKKGNKMITSPTPNTIINVGDIIYAFGTKEQLEKLRKYVEGV</sequence>
<evidence type="ECO:0000256" key="3">
    <source>
        <dbReference type="ARBA" id="ARBA00022692"/>
    </source>
</evidence>
<dbReference type="InterPro" id="IPR036721">
    <property type="entry name" value="RCK_C_sf"/>
</dbReference>
<dbReference type="GeneID" id="65883308"/>
<keyword evidence="11" id="KW-1185">Reference proteome</keyword>
<accession>A0A8D6PQZ6</accession>
<keyword evidence="3" id="KW-0812">Transmembrane</keyword>
<dbReference type="Pfam" id="PF02080">
    <property type="entry name" value="TrkA_C"/>
    <property type="match status" value="1"/>
</dbReference>
<dbReference type="InterPro" id="IPR003280">
    <property type="entry name" value="2pore_dom_K_chnl"/>
</dbReference>
<dbReference type="GO" id="GO:0005886">
    <property type="term" value="C:plasma membrane"/>
    <property type="evidence" value="ECO:0007669"/>
    <property type="project" value="UniProtKB-SubCell"/>
</dbReference>
<name>A0A8D6PT16_9EURY</name>
<organism evidence="10 11">
    <name type="scientific">Methanocaldococcus lauensis</name>
    <dbReference type="NCBI Taxonomy" id="2546128"/>
    <lineage>
        <taxon>Archaea</taxon>
        <taxon>Methanobacteriati</taxon>
        <taxon>Methanobacteriota</taxon>
        <taxon>Methanomada group</taxon>
        <taxon>Methanococci</taxon>
        <taxon>Methanococcales</taxon>
        <taxon>Methanocaldococcaceae</taxon>
        <taxon>Methanocaldococcus</taxon>
    </lineage>
</organism>
<gene>
    <name evidence="10" type="ORF">MLAUSG7_0495</name>
</gene>
<evidence type="ECO:0000256" key="4">
    <source>
        <dbReference type="ARBA" id="ARBA00022989"/>
    </source>
</evidence>
<dbReference type="Gene3D" id="1.10.287.70">
    <property type="match status" value="1"/>
</dbReference>
<dbReference type="InterPro" id="IPR006037">
    <property type="entry name" value="RCK_C"/>
</dbReference>
<dbReference type="PANTHER" id="PTHR43833:SF13">
    <property type="entry name" value="POTASSIUM CHANNEL PROTEIN 2-RELATED"/>
    <property type="match status" value="1"/>
</dbReference>
<dbReference type="Gene3D" id="3.30.70.1450">
    <property type="entry name" value="Regulator of K+ conductance, C-terminal domain"/>
    <property type="match status" value="1"/>
</dbReference>
<protein>
    <submittedName>
        <fullName evidence="10">Potassium channel protein 1</fullName>
    </submittedName>
</protein>
<dbReference type="GO" id="GO:0005267">
    <property type="term" value="F:potassium channel activity"/>
    <property type="evidence" value="ECO:0007669"/>
    <property type="project" value="InterPro"/>
</dbReference>
<accession>A0A8D6PT16</accession>
<dbReference type="Pfam" id="PF07885">
    <property type="entry name" value="Ion_trans_2"/>
    <property type="match status" value="1"/>
</dbReference>
<comment type="subcellular location">
    <subcellularLocation>
        <location evidence="1">Cell membrane</location>
        <topology evidence="1">Multi-pass membrane protein</topology>
    </subcellularLocation>
</comment>
<dbReference type="KEGG" id="mesg:MLAUSG7_0495"/>
<dbReference type="PROSITE" id="PS51201">
    <property type="entry name" value="RCK_N"/>
    <property type="match status" value="1"/>
</dbReference>
<dbReference type="InterPro" id="IPR036291">
    <property type="entry name" value="NAD(P)-bd_dom_sf"/>
</dbReference>
<evidence type="ECO:0000256" key="6">
    <source>
        <dbReference type="ARBA" id="ARBA00023136"/>
    </source>
</evidence>
<keyword evidence="7 10" id="KW-0407">Ion channel</keyword>
<dbReference type="PROSITE" id="PS51202">
    <property type="entry name" value="RCK_C"/>
    <property type="match status" value="1"/>
</dbReference>
<evidence type="ECO:0000259" key="9">
    <source>
        <dbReference type="PROSITE" id="PS51202"/>
    </source>
</evidence>
<dbReference type="Proteomes" id="UP000679213">
    <property type="component" value="Chromosome I"/>
</dbReference>
<feature type="domain" description="RCK N-terminal" evidence="8">
    <location>
        <begin position="107"/>
        <end position="229"/>
    </location>
</feature>
<proteinExistence type="predicted"/>
<dbReference type="InterPro" id="IPR050721">
    <property type="entry name" value="Trk_Ktr_HKT_K-transport"/>
</dbReference>
<evidence type="ECO:0000256" key="7">
    <source>
        <dbReference type="ARBA" id="ARBA00023303"/>
    </source>
</evidence>
<keyword evidence="2" id="KW-0813">Transport</keyword>
<keyword evidence="6" id="KW-0472">Membrane</keyword>
<evidence type="ECO:0000256" key="2">
    <source>
        <dbReference type="ARBA" id="ARBA00022448"/>
    </source>
</evidence>
<evidence type="ECO:0000313" key="10">
    <source>
        <dbReference type="EMBL" id="CAB3287997.1"/>
    </source>
</evidence>
<dbReference type="SUPFAM" id="SSF116726">
    <property type="entry name" value="TrkA C-terminal domain-like"/>
    <property type="match status" value="1"/>
</dbReference>
<dbReference type="EMBL" id="LR792632">
    <property type="protein sequence ID" value="CAB3287997.1"/>
    <property type="molecule type" value="Genomic_DNA"/>
</dbReference>
<reference evidence="10 11" key="1">
    <citation type="submission" date="2020-04" db="EMBL/GenBank/DDBJ databases">
        <authorList>
            <consortium name="Genoscope - CEA"/>
            <person name="William W."/>
        </authorList>
    </citation>
    <scope>NUCLEOTIDE SEQUENCE [LARGE SCALE GENOMIC DNA]</scope>
    <source>
        <strain evidence="10 11">SG7</strain>
    </source>
</reference>
<dbReference type="SUPFAM" id="SSF51735">
    <property type="entry name" value="NAD(P)-binding Rossmann-fold domains"/>
    <property type="match status" value="1"/>
</dbReference>
<dbReference type="PANTHER" id="PTHR43833">
    <property type="entry name" value="POTASSIUM CHANNEL PROTEIN 2-RELATED-RELATED"/>
    <property type="match status" value="1"/>
</dbReference>
<dbReference type="InterPro" id="IPR003148">
    <property type="entry name" value="RCK_N"/>
</dbReference>
<evidence type="ECO:0000256" key="1">
    <source>
        <dbReference type="ARBA" id="ARBA00004651"/>
    </source>
</evidence>
<evidence type="ECO:0000259" key="8">
    <source>
        <dbReference type="PROSITE" id="PS51201"/>
    </source>
</evidence>
<dbReference type="InterPro" id="IPR013099">
    <property type="entry name" value="K_chnl_dom"/>
</dbReference>
<feature type="domain" description="RCK C-terminal" evidence="9">
    <location>
        <begin position="246"/>
        <end position="331"/>
    </location>
</feature>
<dbReference type="RefSeq" id="WP_214400386.1">
    <property type="nucleotide sequence ID" value="NZ_LR792632.1"/>
</dbReference>
<keyword evidence="5" id="KW-0406">Ion transport</keyword>
<dbReference type="Pfam" id="PF02254">
    <property type="entry name" value="TrkA_N"/>
    <property type="match status" value="1"/>
</dbReference>
<dbReference type="Gene3D" id="3.40.50.720">
    <property type="entry name" value="NAD(P)-binding Rossmann-like Domain"/>
    <property type="match status" value="1"/>
</dbReference>
<dbReference type="SUPFAM" id="SSF81324">
    <property type="entry name" value="Voltage-gated potassium channels"/>
    <property type="match status" value="1"/>
</dbReference>
<evidence type="ECO:0000256" key="5">
    <source>
        <dbReference type="ARBA" id="ARBA00023065"/>
    </source>
</evidence>
<evidence type="ECO:0000313" key="11">
    <source>
        <dbReference type="Proteomes" id="UP000679213"/>
    </source>
</evidence>
<dbReference type="AlphaFoldDB" id="A0A8D6PT16"/>
<dbReference type="PRINTS" id="PR01333">
    <property type="entry name" value="2POREKCHANEL"/>
</dbReference>